<sequence length="197" mass="21528">MRGLLALSRFLDGVNTFVGRSVSWVILIVVIVSATNAVFRKAFDMSSNAWLELQWYMFGAIFLLASGYTLLKNGHVRVDIINARLSERTQVKIDIFGILVLFLPVCIYILLLSVPQAVDSYLLHETSSNAGGLIRWPVKALIPLGFLLLSAAGVSHLIKCVGFLAGQCPNPNRPEGSKTAEERLADEIAANAQAKTK</sequence>
<dbReference type="Pfam" id="PF04290">
    <property type="entry name" value="DctQ"/>
    <property type="match status" value="1"/>
</dbReference>
<evidence type="ECO:0000256" key="7">
    <source>
        <dbReference type="ARBA" id="ARBA00023136"/>
    </source>
</evidence>
<evidence type="ECO:0000259" key="10">
    <source>
        <dbReference type="Pfam" id="PF04290"/>
    </source>
</evidence>
<gene>
    <name evidence="11" type="ORF">CJO09_11390</name>
</gene>
<dbReference type="PANTHER" id="PTHR35011:SF4">
    <property type="entry name" value="SLL1102 PROTEIN"/>
    <property type="match status" value="1"/>
</dbReference>
<feature type="transmembrane region" description="Helical" evidence="9">
    <location>
        <begin position="54"/>
        <end position="71"/>
    </location>
</feature>
<evidence type="ECO:0000256" key="3">
    <source>
        <dbReference type="ARBA" id="ARBA00022475"/>
    </source>
</evidence>
<evidence type="ECO:0000313" key="11">
    <source>
        <dbReference type="EMBL" id="RII82493.1"/>
    </source>
</evidence>
<proteinExistence type="inferred from homology"/>
<dbReference type="PANTHER" id="PTHR35011">
    <property type="entry name" value="2,3-DIKETO-L-GULONATE TRAP TRANSPORTER SMALL PERMEASE PROTEIN YIAM"/>
    <property type="match status" value="1"/>
</dbReference>
<feature type="transmembrane region" description="Helical" evidence="9">
    <location>
        <begin position="134"/>
        <end position="154"/>
    </location>
</feature>
<evidence type="ECO:0000256" key="5">
    <source>
        <dbReference type="ARBA" id="ARBA00022692"/>
    </source>
</evidence>
<protein>
    <recommendedName>
        <fullName evidence="9">TRAP transporter small permease protein</fullName>
    </recommendedName>
</protein>
<name>A0ABX9MV90_9BURK</name>
<comment type="function">
    <text evidence="9">Part of the tripartite ATP-independent periplasmic (TRAP) transport system.</text>
</comment>
<keyword evidence="5 9" id="KW-0812">Transmembrane</keyword>
<feature type="transmembrane region" description="Helical" evidence="9">
    <location>
        <begin position="91"/>
        <end position="114"/>
    </location>
</feature>
<dbReference type="RefSeq" id="WP_119442457.1">
    <property type="nucleotide sequence ID" value="NZ_CP170494.1"/>
</dbReference>
<evidence type="ECO:0000256" key="6">
    <source>
        <dbReference type="ARBA" id="ARBA00022989"/>
    </source>
</evidence>
<reference evidence="11 12" key="1">
    <citation type="submission" date="2017-08" db="EMBL/GenBank/DDBJ databases">
        <title>Pusillimonas indicus sp. nov., a member of the family Alcaligenaceae isolated from surface seawater.</title>
        <authorList>
            <person name="Li J."/>
        </authorList>
    </citation>
    <scope>NUCLEOTIDE SEQUENCE [LARGE SCALE GENOMIC DNA]</scope>
    <source>
        <strain evidence="11 12">17-4A</strain>
    </source>
</reference>
<dbReference type="InterPro" id="IPR007387">
    <property type="entry name" value="TRAP_DctQ"/>
</dbReference>
<evidence type="ECO:0000256" key="1">
    <source>
        <dbReference type="ARBA" id="ARBA00004429"/>
    </source>
</evidence>
<dbReference type="Proteomes" id="UP000266483">
    <property type="component" value="Unassembled WGS sequence"/>
</dbReference>
<evidence type="ECO:0000256" key="2">
    <source>
        <dbReference type="ARBA" id="ARBA00022448"/>
    </source>
</evidence>
<dbReference type="EMBL" id="NQOU01000004">
    <property type="protein sequence ID" value="RII82493.1"/>
    <property type="molecule type" value="Genomic_DNA"/>
</dbReference>
<keyword evidence="12" id="KW-1185">Reference proteome</keyword>
<feature type="transmembrane region" description="Helical" evidence="9">
    <location>
        <begin position="21"/>
        <end position="39"/>
    </location>
</feature>
<keyword evidence="3" id="KW-1003">Cell membrane</keyword>
<evidence type="ECO:0000313" key="12">
    <source>
        <dbReference type="Proteomes" id="UP000266483"/>
    </source>
</evidence>
<evidence type="ECO:0000256" key="4">
    <source>
        <dbReference type="ARBA" id="ARBA00022519"/>
    </source>
</evidence>
<organism evidence="11 12">
    <name type="scientific">Neopusillimonas maritima</name>
    <dbReference type="NCBI Taxonomy" id="2026239"/>
    <lineage>
        <taxon>Bacteria</taxon>
        <taxon>Pseudomonadati</taxon>
        <taxon>Pseudomonadota</taxon>
        <taxon>Betaproteobacteria</taxon>
        <taxon>Burkholderiales</taxon>
        <taxon>Alcaligenaceae</taxon>
        <taxon>Neopusillimonas</taxon>
    </lineage>
</organism>
<dbReference type="InterPro" id="IPR055348">
    <property type="entry name" value="DctQ"/>
</dbReference>
<keyword evidence="6 9" id="KW-1133">Transmembrane helix</keyword>
<comment type="similarity">
    <text evidence="8 9">Belongs to the TRAP transporter small permease family.</text>
</comment>
<comment type="subcellular location">
    <subcellularLocation>
        <location evidence="1 9">Cell inner membrane</location>
        <topology evidence="1 9">Multi-pass membrane protein</topology>
    </subcellularLocation>
</comment>
<comment type="subunit">
    <text evidence="9">The complex comprises the extracytoplasmic solute receptor protein and the two transmembrane proteins.</text>
</comment>
<feature type="domain" description="Tripartite ATP-independent periplasmic transporters DctQ component" evidence="10">
    <location>
        <begin position="30"/>
        <end position="159"/>
    </location>
</feature>
<comment type="caution">
    <text evidence="11">The sequence shown here is derived from an EMBL/GenBank/DDBJ whole genome shotgun (WGS) entry which is preliminary data.</text>
</comment>
<keyword evidence="2 9" id="KW-0813">Transport</keyword>
<keyword evidence="4 9" id="KW-0997">Cell inner membrane</keyword>
<evidence type="ECO:0000256" key="8">
    <source>
        <dbReference type="ARBA" id="ARBA00038436"/>
    </source>
</evidence>
<keyword evidence="7 9" id="KW-0472">Membrane</keyword>
<accession>A0ABX9MV90</accession>
<evidence type="ECO:0000256" key="9">
    <source>
        <dbReference type="RuleBase" id="RU369079"/>
    </source>
</evidence>